<dbReference type="InterPro" id="IPR050490">
    <property type="entry name" value="Bact_solute-bd_prot1"/>
</dbReference>
<reference evidence="6 7" key="2">
    <citation type="submission" date="2009-02" db="EMBL/GenBank/DDBJ databases">
        <title>Draft genome sequence of Clostridium asparagiforme (DSM 15981).</title>
        <authorList>
            <person name="Sudarsanam P."/>
            <person name="Ley R."/>
            <person name="Guruge J."/>
            <person name="Turnbaugh P.J."/>
            <person name="Mahowald M."/>
            <person name="Liep D."/>
            <person name="Gordon J."/>
        </authorList>
    </citation>
    <scope>NUCLEOTIDE SEQUENCE [LARGE SCALE GENOMIC DNA]</scope>
    <source>
        <strain evidence="6 7">DSM 15981</strain>
    </source>
</reference>
<keyword evidence="3" id="KW-0472">Membrane</keyword>
<keyword evidence="2" id="KW-0732">Signal</keyword>
<sequence length="466" mass="51542">MNRVGITHRVPIFYSAIKRAAIPSGHGWGRLSERCGTGRDIDLMKKSLCLLLAGCLACVHLSGCSGKNQVVNYQDTDLPVTTITFFGNKYEPENVRVIEEIITGFMEENPNLRISYESLKGAEYFEALRKRMASGKGNDVFMVNHDVLLELERSGQVADLSGLESIGRYSDAMLSQMEIEDGAVYWVPTTVSMFGLYCNLDVLKKHKQEIPRNLGEWEQVCDYFVGRGITPIVANNDISLKTLAIGAGFYPVYQEGRQTEAFERLNSGSDKLSDYLRPGFSLAESLLERGYIDAAKAAATRKTSDDLEEFARGEAPFMLTGAWAAGRLEEMAPDLDFEVHPLPVLEDGPLLVINADTRLSVNRSSEHLDDAIKFVEYFTREENILKFADQQASLSPLVNSPPTSVKAIRPLIPCYEEGRVVFGADAGLSIPIWDLTAEVSAGLLSGQTLDEAMAWMDEQAKEGLEP</sequence>
<keyword evidence="5" id="KW-0449">Lipoprotein</keyword>
<dbReference type="EMBL" id="ACCJ01000111">
    <property type="protein sequence ID" value="EEG55880.1"/>
    <property type="molecule type" value="Genomic_DNA"/>
</dbReference>
<reference evidence="6 7" key="1">
    <citation type="submission" date="2009-01" db="EMBL/GenBank/DDBJ databases">
        <authorList>
            <person name="Fulton L."/>
            <person name="Clifton S."/>
            <person name="Fulton B."/>
            <person name="Xu J."/>
            <person name="Minx P."/>
            <person name="Pepin K.H."/>
            <person name="Johnson M."/>
            <person name="Bhonagiri V."/>
            <person name="Nash W.E."/>
            <person name="Mardis E.R."/>
            <person name="Wilson R.K."/>
        </authorList>
    </citation>
    <scope>NUCLEOTIDE SEQUENCE [LARGE SCALE GENOMIC DNA]</scope>
    <source>
        <strain evidence="6 7">DSM 15981</strain>
    </source>
</reference>
<dbReference type="Proteomes" id="UP000004756">
    <property type="component" value="Unassembled WGS sequence"/>
</dbReference>
<dbReference type="Gene3D" id="3.40.190.10">
    <property type="entry name" value="Periplasmic binding protein-like II"/>
    <property type="match status" value="2"/>
</dbReference>
<keyword evidence="7" id="KW-1185">Reference proteome</keyword>
<keyword evidence="4" id="KW-0564">Palmitate</keyword>
<evidence type="ECO:0000256" key="3">
    <source>
        <dbReference type="ARBA" id="ARBA00023136"/>
    </source>
</evidence>
<comment type="caution">
    <text evidence="6">The sequence shown here is derived from an EMBL/GenBank/DDBJ whole genome shotgun (WGS) entry which is preliminary data.</text>
</comment>
<evidence type="ECO:0000313" key="6">
    <source>
        <dbReference type="EMBL" id="EEG55880.1"/>
    </source>
</evidence>
<gene>
    <name evidence="6" type="ORF">CLOSTASPAR_02022</name>
</gene>
<evidence type="ECO:0000256" key="4">
    <source>
        <dbReference type="ARBA" id="ARBA00023139"/>
    </source>
</evidence>
<evidence type="ECO:0000256" key="5">
    <source>
        <dbReference type="ARBA" id="ARBA00023288"/>
    </source>
</evidence>
<keyword evidence="1" id="KW-1003">Cell membrane</keyword>
<dbReference type="AlphaFoldDB" id="C0CYE6"/>
<dbReference type="Pfam" id="PF13416">
    <property type="entry name" value="SBP_bac_8"/>
    <property type="match status" value="1"/>
</dbReference>
<name>C0CYE6_9FIRM</name>
<dbReference type="PANTHER" id="PTHR43649:SF33">
    <property type="entry name" value="POLYGALACTURONAN_RHAMNOGALACTURONAN-BINDING PROTEIN YTCQ"/>
    <property type="match status" value="1"/>
</dbReference>
<evidence type="ECO:0000256" key="2">
    <source>
        <dbReference type="ARBA" id="ARBA00022729"/>
    </source>
</evidence>
<organism evidence="6 7">
    <name type="scientific">[Clostridium] asparagiforme DSM 15981</name>
    <dbReference type="NCBI Taxonomy" id="518636"/>
    <lineage>
        <taxon>Bacteria</taxon>
        <taxon>Bacillati</taxon>
        <taxon>Bacillota</taxon>
        <taxon>Clostridia</taxon>
        <taxon>Lachnospirales</taxon>
        <taxon>Lachnospiraceae</taxon>
        <taxon>Enterocloster</taxon>
    </lineage>
</organism>
<dbReference type="PANTHER" id="PTHR43649">
    <property type="entry name" value="ARABINOSE-BINDING PROTEIN-RELATED"/>
    <property type="match status" value="1"/>
</dbReference>
<accession>C0CYE6</accession>
<proteinExistence type="predicted"/>
<evidence type="ECO:0000313" key="7">
    <source>
        <dbReference type="Proteomes" id="UP000004756"/>
    </source>
</evidence>
<dbReference type="HOGENOM" id="CLU_031285_14_0_9"/>
<protein>
    <submittedName>
        <fullName evidence="6">ABC transporter, solute-binding protein</fullName>
    </submittedName>
</protein>
<evidence type="ECO:0000256" key="1">
    <source>
        <dbReference type="ARBA" id="ARBA00022475"/>
    </source>
</evidence>
<dbReference type="InterPro" id="IPR006059">
    <property type="entry name" value="SBP"/>
</dbReference>
<dbReference type="SUPFAM" id="SSF53850">
    <property type="entry name" value="Periplasmic binding protein-like II"/>
    <property type="match status" value="1"/>
</dbReference>